<dbReference type="PANTHER" id="PTHR47926">
    <property type="entry name" value="PENTATRICOPEPTIDE REPEAT-CONTAINING PROTEIN"/>
    <property type="match status" value="1"/>
</dbReference>
<evidence type="ECO:0000313" key="3">
    <source>
        <dbReference type="EMBL" id="VFQ76484.1"/>
    </source>
</evidence>
<dbReference type="PANTHER" id="PTHR47926:SF526">
    <property type="entry name" value="PENTACOTRIPEPTIDE-REPEAT REGION OF PRORP DOMAIN-CONTAINING PROTEIN"/>
    <property type="match status" value="1"/>
</dbReference>
<dbReference type="FunFam" id="1.25.40.10:FF:000184">
    <property type="entry name" value="Pentatricopeptide repeat-containing protein, chloroplastic"/>
    <property type="match status" value="1"/>
</dbReference>
<dbReference type="Pfam" id="PF20431">
    <property type="entry name" value="E_motif"/>
    <property type="match status" value="1"/>
</dbReference>
<feature type="repeat" description="PPR" evidence="2">
    <location>
        <begin position="190"/>
        <end position="224"/>
    </location>
</feature>
<dbReference type="AlphaFoldDB" id="A0A484LJK9"/>
<keyword evidence="1" id="KW-0677">Repeat</keyword>
<dbReference type="InterPro" id="IPR011990">
    <property type="entry name" value="TPR-like_helical_dom_sf"/>
</dbReference>
<dbReference type="Proteomes" id="UP000595140">
    <property type="component" value="Unassembled WGS sequence"/>
</dbReference>
<proteinExistence type="predicted"/>
<dbReference type="PROSITE" id="PS51375">
    <property type="entry name" value="PPR"/>
    <property type="match status" value="3"/>
</dbReference>
<feature type="repeat" description="PPR" evidence="2">
    <location>
        <begin position="121"/>
        <end position="155"/>
    </location>
</feature>
<evidence type="ECO:0008006" key="5">
    <source>
        <dbReference type="Google" id="ProtNLM"/>
    </source>
</evidence>
<dbReference type="OrthoDB" id="1248612at2759"/>
<evidence type="ECO:0000256" key="2">
    <source>
        <dbReference type="PROSITE-ProRule" id="PRU00708"/>
    </source>
</evidence>
<dbReference type="Pfam" id="PF12854">
    <property type="entry name" value="PPR_1"/>
    <property type="match status" value="1"/>
</dbReference>
<protein>
    <recommendedName>
        <fullName evidence="5">Pentatricopeptide repeat-containing protein</fullName>
    </recommendedName>
</protein>
<evidence type="ECO:0000256" key="1">
    <source>
        <dbReference type="ARBA" id="ARBA00022737"/>
    </source>
</evidence>
<organism evidence="3 4">
    <name type="scientific">Cuscuta campestris</name>
    <dbReference type="NCBI Taxonomy" id="132261"/>
    <lineage>
        <taxon>Eukaryota</taxon>
        <taxon>Viridiplantae</taxon>
        <taxon>Streptophyta</taxon>
        <taxon>Embryophyta</taxon>
        <taxon>Tracheophyta</taxon>
        <taxon>Spermatophyta</taxon>
        <taxon>Magnoliopsida</taxon>
        <taxon>eudicotyledons</taxon>
        <taxon>Gunneridae</taxon>
        <taxon>Pentapetalae</taxon>
        <taxon>asterids</taxon>
        <taxon>lamiids</taxon>
        <taxon>Solanales</taxon>
        <taxon>Convolvulaceae</taxon>
        <taxon>Cuscuteae</taxon>
        <taxon>Cuscuta</taxon>
        <taxon>Cuscuta subgen. Grammica</taxon>
        <taxon>Cuscuta sect. Cleistogrammica</taxon>
    </lineage>
</organism>
<dbReference type="FunFam" id="1.25.40.10:FF:000348">
    <property type="entry name" value="Pentatricopeptide repeat-containing protein chloroplastic"/>
    <property type="match status" value="1"/>
</dbReference>
<dbReference type="InterPro" id="IPR002885">
    <property type="entry name" value="PPR_rpt"/>
</dbReference>
<dbReference type="Pfam" id="PF13041">
    <property type="entry name" value="PPR_2"/>
    <property type="match status" value="2"/>
</dbReference>
<reference evidence="3 4" key="1">
    <citation type="submission" date="2018-04" db="EMBL/GenBank/DDBJ databases">
        <authorList>
            <person name="Vogel A."/>
        </authorList>
    </citation>
    <scope>NUCLEOTIDE SEQUENCE [LARGE SCALE GENOMIC DNA]</scope>
</reference>
<dbReference type="InterPro" id="IPR046848">
    <property type="entry name" value="E_motif"/>
</dbReference>
<dbReference type="NCBIfam" id="TIGR00756">
    <property type="entry name" value="PPR"/>
    <property type="match status" value="4"/>
</dbReference>
<name>A0A484LJK9_9ASTE</name>
<feature type="repeat" description="PPR" evidence="2">
    <location>
        <begin position="326"/>
        <end position="360"/>
    </location>
</feature>
<accession>A0A484LJK9</accession>
<dbReference type="Gene3D" id="1.25.40.10">
    <property type="entry name" value="Tetratricopeptide repeat domain"/>
    <property type="match status" value="3"/>
</dbReference>
<dbReference type="GO" id="GO:0009451">
    <property type="term" value="P:RNA modification"/>
    <property type="evidence" value="ECO:0007669"/>
    <property type="project" value="InterPro"/>
</dbReference>
<dbReference type="GO" id="GO:0003723">
    <property type="term" value="F:RNA binding"/>
    <property type="evidence" value="ECO:0007669"/>
    <property type="project" value="InterPro"/>
</dbReference>
<evidence type="ECO:0000313" key="4">
    <source>
        <dbReference type="Proteomes" id="UP000595140"/>
    </source>
</evidence>
<dbReference type="InterPro" id="IPR046960">
    <property type="entry name" value="PPR_At4g14850-like_plant"/>
</dbReference>
<gene>
    <name evidence="3" type="ORF">CCAM_LOCUS18260</name>
</gene>
<sequence>MQFDSPMFVEQSIAATHGGLRARQQRLFSLLHACKTIKQLTQIHAQIITGGLTQKNFILGKLLSICIIFQRLPYATQVFELVRDPSTILWNQIIRGHASSDEPRLSVLYFKKMEKSTALPDGYTYSYVVNGCGKGALLSEGEQVHGKILRNGYVSDLFVQTNLVNFYSAMGTERGMVGAYKVFGEMTERNVVSWNSLISGYFRCGNVSEACRIFHEMPERNVVSWTALIAGCAQNERCKEALHFFHEMRRNGVEFDRVTLVSILSTCAEMAFFNLGRWVHSYILESTTPERGPVLISLNNALIHMYACCGEIRDAHRVFKDMPERTTVSWNTMITAFAKQGYAEESITVFREMETAKAKKDEITFLGVLCACSRAGYVNEGRFYFKRMIECFGLEPRIQHYGCMVDLLSRAGLLDEAGRLVQSMPMKPNNAVWGALLSGCIIHKNIKLASGMEHNFVVELEPERSIGYFVLLSNLYAAEKRWLAMVSARRKMYEIGARKPPGQSRIRVDGTDHDFLAGDTTHKHASLVYEMLDEITGQAKLQSDILNSLLSE</sequence>
<dbReference type="Pfam" id="PF01535">
    <property type="entry name" value="PPR"/>
    <property type="match status" value="3"/>
</dbReference>
<dbReference type="EMBL" id="OOIL02001566">
    <property type="protein sequence ID" value="VFQ76484.1"/>
    <property type="molecule type" value="Genomic_DNA"/>
</dbReference>
<keyword evidence="4" id="KW-1185">Reference proteome</keyword>